<keyword evidence="7 25" id="KW-0808">Transferase</keyword>
<dbReference type="Gene3D" id="3.30.450.20">
    <property type="entry name" value="PAS domain"/>
    <property type="match status" value="1"/>
</dbReference>
<name>A0A0M9GGP6_9PSED</name>
<gene>
    <name evidence="25" type="ORF">PF66_02638</name>
</gene>
<comment type="subcellular location">
    <subcellularLocation>
        <location evidence="2">Cell inner membrane</location>
        <topology evidence="2">Multi-pass membrane protein</topology>
    </subcellularLocation>
</comment>
<dbReference type="Gene3D" id="3.30.565.10">
    <property type="entry name" value="Histidine kinase-like ATPase, C-terminal domain"/>
    <property type="match status" value="1"/>
</dbReference>
<dbReference type="Pfam" id="PF08448">
    <property type="entry name" value="PAS_4"/>
    <property type="match status" value="1"/>
</dbReference>
<evidence type="ECO:0000256" key="17">
    <source>
        <dbReference type="PROSITE-ProRule" id="PRU00169"/>
    </source>
</evidence>
<dbReference type="InterPro" id="IPR049870">
    <property type="entry name" value="BvgS-like_periplasmic1"/>
</dbReference>
<keyword evidence="4" id="KW-1003">Cell membrane</keyword>
<dbReference type="InterPro" id="IPR000014">
    <property type="entry name" value="PAS"/>
</dbReference>
<feature type="modified residue" description="4-aspartylphosphate" evidence="17">
    <location>
        <position position="1019"/>
    </location>
</feature>
<dbReference type="PROSITE" id="PS50894">
    <property type="entry name" value="HPT"/>
    <property type="match status" value="1"/>
</dbReference>
<dbReference type="PANTHER" id="PTHR43047:SF72">
    <property type="entry name" value="OSMOSENSING HISTIDINE PROTEIN KINASE SLN1"/>
    <property type="match status" value="1"/>
</dbReference>
<evidence type="ECO:0000259" key="24">
    <source>
        <dbReference type="PROSITE" id="PS50894"/>
    </source>
</evidence>
<evidence type="ECO:0000256" key="3">
    <source>
        <dbReference type="ARBA" id="ARBA00012438"/>
    </source>
</evidence>
<evidence type="ECO:0000259" key="20">
    <source>
        <dbReference type="PROSITE" id="PS50109"/>
    </source>
</evidence>
<evidence type="ECO:0000256" key="18">
    <source>
        <dbReference type="SAM" id="MobiDB-lite"/>
    </source>
</evidence>
<dbReference type="InterPro" id="IPR013656">
    <property type="entry name" value="PAS_4"/>
</dbReference>
<comment type="catalytic activity">
    <reaction evidence="1">
        <text>ATP + protein L-histidine = ADP + protein N-phospho-L-histidine.</text>
        <dbReference type="EC" id="2.7.13.3"/>
    </reaction>
</comment>
<dbReference type="SMART" id="SM00073">
    <property type="entry name" value="HPT"/>
    <property type="match status" value="1"/>
</dbReference>
<keyword evidence="14" id="KW-0902">Two-component regulatory system</keyword>
<dbReference type="Gene3D" id="3.40.190.10">
    <property type="entry name" value="Periplasmic binding protein-like II"/>
    <property type="match status" value="4"/>
</dbReference>
<dbReference type="InterPro" id="IPR000700">
    <property type="entry name" value="PAS-assoc_C"/>
</dbReference>
<organism evidence="25 26">
    <name type="scientific">Pseudomonas asplenii</name>
    <dbReference type="NCBI Taxonomy" id="53407"/>
    <lineage>
        <taxon>Bacteria</taxon>
        <taxon>Pseudomonadati</taxon>
        <taxon>Pseudomonadota</taxon>
        <taxon>Gammaproteobacteria</taxon>
        <taxon>Pseudomonadales</taxon>
        <taxon>Pseudomonadaceae</taxon>
        <taxon>Pseudomonas</taxon>
    </lineage>
</organism>
<dbReference type="InterPro" id="IPR003661">
    <property type="entry name" value="HisK_dim/P_dom"/>
</dbReference>
<dbReference type="PRINTS" id="PR00344">
    <property type="entry name" value="BCTRLSENSOR"/>
</dbReference>
<dbReference type="GO" id="GO:0000155">
    <property type="term" value="F:phosphorelay sensor kinase activity"/>
    <property type="evidence" value="ECO:0007669"/>
    <property type="project" value="InterPro"/>
</dbReference>
<keyword evidence="9 19" id="KW-0732">Signal</keyword>
<dbReference type="SUPFAM" id="SSF52172">
    <property type="entry name" value="CheY-like"/>
    <property type="match status" value="1"/>
</dbReference>
<keyword evidence="15" id="KW-0472">Membrane</keyword>
<keyword evidence="26" id="KW-1185">Reference proteome</keyword>
<dbReference type="PATRIC" id="fig|50340.43.peg.6025"/>
<feature type="region of interest" description="Disordered" evidence="18">
    <location>
        <begin position="1205"/>
        <end position="1227"/>
    </location>
</feature>
<dbReference type="RefSeq" id="WP_054062901.1">
    <property type="nucleotide sequence ID" value="NZ_JSYZ01000009.1"/>
</dbReference>
<feature type="compositionally biased region" description="Basic and acidic residues" evidence="18">
    <location>
        <begin position="1205"/>
        <end position="1218"/>
    </location>
</feature>
<dbReference type="SUPFAM" id="SSF53850">
    <property type="entry name" value="Periplasmic binding protein-like II"/>
    <property type="match status" value="2"/>
</dbReference>
<evidence type="ECO:0000259" key="22">
    <source>
        <dbReference type="PROSITE" id="PS50112"/>
    </source>
</evidence>
<dbReference type="InterPro" id="IPR008207">
    <property type="entry name" value="Sig_transdc_His_kin_Hpt_dom"/>
</dbReference>
<dbReference type="Gene3D" id="3.40.50.2300">
    <property type="match status" value="1"/>
</dbReference>
<sequence length="1227" mass="135755" precursor="true">MPTRLKDYLTIITGMLLCLSAHAIPGDVTHFALLSRSNAGHMEVQLDKEQRRWIQDRRVLVLGTSSPDYPPFDITASGRDYEGITADYAGILSGALGLPVKVHSFASREQAIQALENGQIDLLGSANGFEAVNKNIALSIPYAVDQPVLVTREGETRSLTDGLAGMRLSMVYHYLPLDEIKAQYPEAIIQFYPSYLNAINAVAFDQADVFLGDTISTHYLINKGYLRNVKMANFGKHEAYGFSFAVRGDEPLLLGIVNSILRAIPTGERESIAQRWSAGSDILLTDHKLQLSPREEQWLKANPLVRVVVNEALAPITFFDADGNFRGVTADLLELIRLRTGLRFEIQRARSVDDMIGRIGSGKADVIAAISPTNAREELLHFSRPYMENSFVLLTAKGKDSPINLEQMENKRLAITRGNALIDYLRREFPGIRLVETDDGLKAAELLAQGQVEGAVGSLVIANYLIASQIFDDRLQISATIGTQQAVFALATARGATELGSILDKALLSIAPDELGIVNSRWRGYTPASDSYWRNYHRLIIQIIVGASVLLLLSLTWNAYMRRQIRQRQLAERALSDQFEFMRALVNGTPHPIYVRDRQGLLQTCNDSYLEAFSAKLEDLVGKSALEGARALGNEQEASEYQADYLRVIEDGTPLICDRTLHIRGRELTIYHWILPYRNSLGEVQGIIGGWIDVSERRQLLEDLRSAKEQADDANRAKSTFLATMSHEIRTPMNAVIGMLELTLKRADQGHLDRPAIEVAYNSAKDLLELIGDILDIARIESGRLSLSPERVNLEELAESVVRVFDGLARQKSLSLVMKETLREQPCDVLVDPLRFRQILSNLVSNAIKFTEQGRISIDLAIQPTEVAQRVTVRLRVEDTGIGISQADQERLFQPFAQADNSGQLARSGAGLGLVICRSLCEMMGGTLTLASVPGQGTQVTVTLELDSLEPLQGPIERETELPPALHELNVLVVDDHPANRLLMCQQLGYLGHRYSTAQNGASGLQIWKDGHFDLVIVDCNMPVMNGYDLTRQLRDHETALARPRCTVFGFTANAQPEERSRCLQAEMDDCLFKPISLTALSRKLADLRAVPFNPPFSIEGLNALTGGEPQLIRRLLDELLSSCQADRQELQGLPLGHGMTAFIDLAHKIKGAARIIQAATLVEQCESLEAAGERNAPASTIESAREAVVRTLATLEEALRKYLGELDKKKSTQDDAGHQTNPPEME</sequence>
<dbReference type="EMBL" id="JSYZ01000009">
    <property type="protein sequence ID" value="KPA90577.1"/>
    <property type="molecule type" value="Genomic_DNA"/>
</dbReference>
<dbReference type="PROSITE" id="PS50112">
    <property type="entry name" value="PAS"/>
    <property type="match status" value="1"/>
</dbReference>
<dbReference type="EC" id="2.7.13.3" evidence="3"/>
<evidence type="ECO:0000256" key="8">
    <source>
        <dbReference type="ARBA" id="ARBA00022692"/>
    </source>
</evidence>
<evidence type="ECO:0000259" key="21">
    <source>
        <dbReference type="PROSITE" id="PS50110"/>
    </source>
</evidence>
<comment type="caution">
    <text evidence="25">The sequence shown here is derived from an EMBL/GenBank/DDBJ whole genome shotgun (WGS) entry which is preliminary data.</text>
</comment>
<dbReference type="GO" id="GO:0005524">
    <property type="term" value="F:ATP binding"/>
    <property type="evidence" value="ECO:0007669"/>
    <property type="project" value="UniProtKB-KW"/>
</dbReference>
<keyword evidence="6 17" id="KW-0597">Phosphoprotein</keyword>
<keyword evidence="8" id="KW-0812">Transmembrane</keyword>
<dbReference type="SUPFAM" id="SSF47384">
    <property type="entry name" value="Homodimeric domain of signal transducing histidine kinase"/>
    <property type="match status" value="1"/>
</dbReference>
<dbReference type="AlphaFoldDB" id="A0A0M9GGP6"/>
<dbReference type="SUPFAM" id="SSF47226">
    <property type="entry name" value="Histidine-containing phosphotransfer domain, HPT domain"/>
    <property type="match status" value="1"/>
</dbReference>
<evidence type="ECO:0000256" key="14">
    <source>
        <dbReference type="ARBA" id="ARBA00023012"/>
    </source>
</evidence>
<dbReference type="SMART" id="SM00062">
    <property type="entry name" value="PBPb"/>
    <property type="match status" value="2"/>
</dbReference>
<dbReference type="SMART" id="SM00387">
    <property type="entry name" value="HATPase_c"/>
    <property type="match status" value="1"/>
</dbReference>
<dbReference type="CDD" id="cd16922">
    <property type="entry name" value="HATPase_EvgS-ArcB-TorS-like"/>
    <property type="match status" value="1"/>
</dbReference>
<keyword evidence="12" id="KW-0067">ATP-binding</keyword>
<dbReference type="InterPro" id="IPR004358">
    <property type="entry name" value="Sig_transdc_His_kin-like_C"/>
</dbReference>
<evidence type="ECO:0000256" key="1">
    <source>
        <dbReference type="ARBA" id="ARBA00000085"/>
    </source>
</evidence>
<evidence type="ECO:0000256" key="7">
    <source>
        <dbReference type="ARBA" id="ARBA00022679"/>
    </source>
</evidence>
<dbReference type="SUPFAM" id="SSF55874">
    <property type="entry name" value="ATPase domain of HSP90 chaperone/DNA topoisomerase II/histidine kinase"/>
    <property type="match status" value="1"/>
</dbReference>
<dbReference type="FunFam" id="3.30.565.10:FF:000010">
    <property type="entry name" value="Sensor histidine kinase RcsC"/>
    <property type="match status" value="1"/>
</dbReference>
<dbReference type="CDD" id="cd00082">
    <property type="entry name" value="HisKA"/>
    <property type="match status" value="1"/>
</dbReference>
<dbReference type="Pfam" id="PF01627">
    <property type="entry name" value="Hpt"/>
    <property type="match status" value="1"/>
</dbReference>
<evidence type="ECO:0000256" key="12">
    <source>
        <dbReference type="ARBA" id="ARBA00022840"/>
    </source>
</evidence>
<reference evidence="25 26" key="1">
    <citation type="journal article" date="2015" name="PLoS ONE">
        <title>Rice-Infecting Pseudomonas Genomes Are Highly Accessorized and Harbor Multiple Putative Virulence Mechanisms to Cause Sheath Brown Rot.</title>
        <authorList>
            <person name="Quibod I.L."/>
            <person name="Grande G."/>
            <person name="Oreiro E.G."/>
            <person name="Borja F.N."/>
            <person name="Dossa G.S."/>
            <person name="Mauleon R."/>
            <person name="Cruz C.V."/>
            <person name="Oliva R."/>
        </authorList>
    </citation>
    <scope>NUCLEOTIDE SEQUENCE [LARGE SCALE GENOMIC DNA]</scope>
    <source>
        <strain evidence="25 26">IRRI 6609</strain>
    </source>
</reference>
<dbReference type="InterPro" id="IPR001638">
    <property type="entry name" value="Solute-binding_3/MltF_N"/>
</dbReference>
<dbReference type="InterPro" id="IPR011006">
    <property type="entry name" value="CheY-like_superfamily"/>
</dbReference>
<dbReference type="InterPro" id="IPR003594">
    <property type="entry name" value="HATPase_dom"/>
</dbReference>
<dbReference type="SUPFAM" id="SSF55785">
    <property type="entry name" value="PYP-like sensor domain (PAS domain)"/>
    <property type="match status" value="1"/>
</dbReference>
<evidence type="ECO:0000256" key="10">
    <source>
        <dbReference type="ARBA" id="ARBA00022741"/>
    </source>
</evidence>
<keyword evidence="5" id="KW-0997">Cell inner membrane</keyword>
<evidence type="ECO:0000256" key="4">
    <source>
        <dbReference type="ARBA" id="ARBA00022475"/>
    </source>
</evidence>
<evidence type="ECO:0000256" key="2">
    <source>
        <dbReference type="ARBA" id="ARBA00004429"/>
    </source>
</evidence>
<dbReference type="InterPro" id="IPR036890">
    <property type="entry name" value="HATPase_C_sf"/>
</dbReference>
<proteinExistence type="predicted"/>
<dbReference type="SMART" id="SM00388">
    <property type="entry name" value="HisKA"/>
    <property type="match status" value="1"/>
</dbReference>
<keyword evidence="11 25" id="KW-0418">Kinase</keyword>
<dbReference type="InterPro" id="IPR005467">
    <property type="entry name" value="His_kinase_dom"/>
</dbReference>
<feature type="signal peptide" evidence="19">
    <location>
        <begin position="1"/>
        <end position="23"/>
    </location>
</feature>
<evidence type="ECO:0000256" key="16">
    <source>
        <dbReference type="PROSITE-ProRule" id="PRU00110"/>
    </source>
</evidence>
<accession>A0A0M9GGP6</accession>
<keyword evidence="13" id="KW-1133">Transmembrane helix</keyword>
<protein>
    <recommendedName>
        <fullName evidence="3">histidine kinase</fullName>
        <ecNumber evidence="3">2.7.13.3</ecNumber>
    </recommendedName>
</protein>
<dbReference type="CDD" id="cd00130">
    <property type="entry name" value="PAS"/>
    <property type="match status" value="1"/>
</dbReference>
<feature type="domain" description="PAC" evidence="23">
    <location>
        <begin position="639"/>
        <end position="706"/>
    </location>
</feature>
<evidence type="ECO:0000256" key="15">
    <source>
        <dbReference type="ARBA" id="ARBA00023136"/>
    </source>
</evidence>
<feature type="domain" description="Response regulatory" evidence="21">
    <location>
        <begin position="970"/>
        <end position="1089"/>
    </location>
</feature>
<evidence type="ECO:0000256" key="19">
    <source>
        <dbReference type="SAM" id="SignalP"/>
    </source>
</evidence>
<evidence type="ECO:0000259" key="23">
    <source>
        <dbReference type="PROSITE" id="PS50113"/>
    </source>
</evidence>
<dbReference type="CDD" id="cd13707">
    <property type="entry name" value="PBP2_BvgS_D2"/>
    <property type="match status" value="1"/>
</dbReference>
<dbReference type="PROSITE" id="PS50110">
    <property type="entry name" value="RESPONSE_REGULATORY"/>
    <property type="match status" value="1"/>
</dbReference>
<dbReference type="Gene3D" id="1.10.287.130">
    <property type="match status" value="1"/>
</dbReference>
<dbReference type="SMART" id="SM00448">
    <property type="entry name" value="REC"/>
    <property type="match status" value="1"/>
</dbReference>
<dbReference type="CDD" id="cd13705">
    <property type="entry name" value="PBP2_BvgS_D1"/>
    <property type="match status" value="1"/>
</dbReference>
<feature type="domain" description="PAS" evidence="22">
    <location>
        <begin position="578"/>
        <end position="652"/>
    </location>
</feature>
<dbReference type="InterPro" id="IPR035965">
    <property type="entry name" value="PAS-like_dom_sf"/>
</dbReference>
<evidence type="ECO:0000256" key="11">
    <source>
        <dbReference type="ARBA" id="ARBA00022777"/>
    </source>
</evidence>
<dbReference type="Proteomes" id="UP000037931">
    <property type="component" value="Unassembled WGS sequence"/>
</dbReference>
<evidence type="ECO:0000256" key="6">
    <source>
        <dbReference type="ARBA" id="ARBA00022553"/>
    </source>
</evidence>
<dbReference type="NCBIfam" id="TIGR00229">
    <property type="entry name" value="sensory_box"/>
    <property type="match status" value="1"/>
</dbReference>
<dbReference type="GO" id="GO:0009927">
    <property type="term" value="F:histidine phosphotransfer kinase activity"/>
    <property type="evidence" value="ECO:0007669"/>
    <property type="project" value="TreeGrafter"/>
</dbReference>
<feature type="modified residue" description="Phosphohistidine" evidence="16">
    <location>
        <position position="1148"/>
    </location>
</feature>
<dbReference type="InterPro" id="IPR001789">
    <property type="entry name" value="Sig_transdc_resp-reg_receiver"/>
</dbReference>
<evidence type="ECO:0000313" key="25">
    <source>
        <dbReference type="EMBL" id="KPA90577.1"/>
    </source>
</evidence>
<dbReference type="STRING" id="50340.PF66_02638"/>
<dbReference type="InterPro" id="IPR049871">
    <property type="entry name" value="BvgS-like_periplasmic2"/>
</dbReference>
<dbReference type="CDD" id="cd00088">
    <property type="entry name" value="HPT"/>
    <property type="match status" value="1"/>
</dbReference>
<feature type="domain" description="HPt" evidence="24">
    <location>
        <begin position="1109"/>
        <end position="1203"/>
    </location>
</feature>
<dbReference type="GO" id="GO:0005886">
    <property type="term" value="C:plasma membrane"/>
    <property type="evidence" value="ECO:0007669"/>
    <property type="project" value="UniProtKB-SubCell"/>
</dbReference>
<dbReference type="Gene3D" id="1.20.120.160">
    <property type="entry name" value="HPT domain"/>
    <property type="match status" value="1"/>
</dbReference>
<evidence type="ECO:0000256" key="9">
    <source>
        <dbReference type="ARBA" id="ARBA00022729"/>
    </source>
</evidence>
<dbReference type="InterPro" id="IPR036097">
    <property type="entry name" value="HisK_dim/P_sf"/>
</dbReference>
<dbReference type="InterPro" id="IPR036641">
    <property type="entry name" value="HPT_dom_sf"/>
</dbReference>
<dbReference type="PROSITE" id="PS50113">
    <property type="entry name" value="PAC"/>
    <property type="match status" value="1"/>
</dbReference>
<dbReference type="Pfam" id="PF02518">
    <property type="entry name" value="HATPase_c"/>
    <property type="match status" value="1"/>
</dbReference>
<dbReference type="PANTHER" id="PTHR43047">
    <property type="entry name" value="TWO-COMPONENT HISTIDINE PROTEIN KINASE"/>
    <property type="match status" value="1"/>
</dbReference>
<keyword evidence="10" id="KW-0547">Nucleotide-binding</keyword>
<feature type="chain" id="PRO_5005836252" description="histidine kinase" evidence="19">
    <location>
        <begin position="24"/>
        <end position="1227"/>
    </location>
</feature>
<evidence type="ECO:0000313" key="26">
    <source>
        <dbReference type="Proteomes" id="UP000037931"/>
    </source>
</evidence>
<dbReference type="CDD" id="cd17546">
    <property type="entry name" value="REC_hyHK_CKI1_RcsC-like"/>
    <property type="match status" value="1"/>
</dbReference>
<dbReference type="Pfam" id="PF00512">
    <property type="entry name" value="HisKA"/>
    <property type="match status" value="1"/>
</dbReference>
<dbReference type="OrthoDB" id="9797243at2"/>
<dbReference type="Pfam" id="PF00072">
    <property type="entry name" value="Response_reg"/>
    <property type="match status" value="1"/>
</dbReference>
<dbReference type="Pfam" id="PF00497">
    <property type="entry name" value="SBP_bac_3"/>
    <property type="match status" value="2"/>
</dbReference>
<evidence type="ECO:0000256" key="5">
    <source>
        <dbReference type="ARBA" id="ARBA00022519"/>
    </source>
</evidence>
<dbReference type="PROSITE" id="PS50109">
    <property type="entry name" value="HIS_KIN"/>
    <property type="match status" value="1"/>
</dbReference>
<evidence type="ECO:0000256" key="13">
    <source>
        <dbReference type="ARBA" id="ARBA00022989"/>
    </source>
</evidence>
<feature type="domain" description="Histidine kinase" evidence="20">
    <location>
        <begin position="724"/>
        <end position="948"/>
    </location>
</feature>